<evidence type="ECO:0000256" key="11">
    <source>
        <dbReference type="ARBA" id="ARBA00031564"/>
    </source>
</evidence>
<comment type="function">
    <text evidence="12">Cytosolic metallopeptidase that catalyzes the removal of unsubstituted N-terminal hydrophobic amino acids from various peptides. The presence of Zn(2+) ions is essential for the peptidase activity, and the association with other cofactors can modulate the substrate spectificity of the enzyme. For instance, in the presence of Mn(2+), it displays a specific Cys-Gly hydrolyzing activity of Cys-Gly-S-conjugates. Involved in the metabolism of glutathione and in the degradation of glutathione S-conjugates, which may play a role in the control of the cell redox status.</text>
</comment>
<sequence length="524" mass="57458">MFKRAASFKFLLKCCGSKVFVRHQTGGSCDVEKKGLVLGVYEGCCPGEFKLTPAADKFDKCVDGKITALLQGIKLRRNKAYVFGNVGDEFFQVAVANLGPESVGENPAEGLEQCRENIRTAVGLGTTALQDQGLTRIYVEEFTNAEAAAEGAALAVWTYQDWKNKEDRIAEAKIEPFGIQDDEGWRVGLLKANAQNIARGIQEAPSNLMSPILICRYAAELLCPCGTKVDLWDKNWLEANKFSAFLSMAKGSCEPPALLQLSYCGGNPDEKPILMVGKNATFDSGGVNLKRCGDLSLERADISSAAVTIAVFRAVSQMQLPINLIAMIALYENMPSGMALKPGDVLMARNGKTILMEDVALSGRIVSADLLTYIDGFQPCLVMHMGTTDTTASPVVGYPATGVWSTSDILWEELFRAGMLTGDRFWRFPIWKYFRTRIKDHGGTDTSNRGRGHGKPQMLTPFLLEFAPPCVDLVHFDLTDTGRAARGLIMPYLRKGLMTGRPTRPLIQFLYRVACPHDPFSVCC</sequence>
<comment type="catalytic activity">
    <reaction evidence="13">
        <text>S-benzyl-L-cysteinylglycine + H2O = S-benzyl-L-cysteine + glycine</text>
        <dbReference type="Rhea" id="RHEA:62568"/>
        <dbReference type="ChEBI" id="CHEBI:15377"/>
        <dbReference type="ChEBI" id="CHEBI:57305"/>
        <dbReference type="ChEBI" id="CHEBI:145802"/>
        <dbReference type="ChEBI" id="CHEBI:145803"/>
    </reaction>
    <physiologicalReaction direction="left-to-right" evidence="13">
        <dbReference type="Rhea" id="RHEA:62569"/>
    </physiologicalReaction>
</comment>
<evidence type="ECO:0000256" key="3">
    <source>
        <dbReference type="ARBA" id="ARBA00022438"/>
    </source>
</evidence>
<feature type="domain" description="Peptidase M17 leucyl aminopeptidase N-terminal" evidence="16">
    <location>
        <begin position="38"/>
        <end position="165"/>
    </location>
</feature>
<gene>
    <name evidence="17" type="ORF">GE061_006759</name>
    <name evidence="18" type="ORF">GE061_006836</name>
</gene>
<dbReference type="InterPro" id="IPR011356">
    <property type="entry name" value="Leucine_aapep/pepB"/>
</dbReference>
<dbReference type="EMBL" id="WIXP02000015">
    <property type="protein sequence ID" value="KAF6198813.1"/>
    <property type="molecule type" value="Genomic_DNA"/>
</dbReference>
<dbReference type="SUPFAM" id="SSF52949">
    <property type="entry name" value="Macro domain-like"/>
    <property type="match status" value="1"/>
</dbReference>
<evidence type="ECO:0000313" key="17">
    <source>
        <dbReference type="EMBL" id="KAF6198737.1"/>
    </source>
</evidence>
<evidence type="ECO:0000259" key="16">
    <source>
        <dbReference type="Pfam" id="PF02789"/>
    </source>
</evidence>
<dbReference type="SUPFAM" id="SSF53187">
    <property type="entry name" value="Zn-dependent exopeptidases"/>
    <property type="match status" value="1"/>
</dbReference>
<evidence type="ECO:0000256" key="6">
    <source>
        <dbReference type="ARBA" id="ARBA00023511"/>
    </source>
</evidence>
<comment type="catalytic activity">
    <reaction evidence="6">
        <text>an S-substituted L-cysteinylglycine + H2O = an S-substituted L-cysteine + glycine</text>
        <dbReference type="Rhea" id="RHEA:60444"/>
        <dbReference type="ChEBI" id="CHEBI:15377"/>
        <dbReference type="ChEBI" id="CHEBI:57305"/>
        <dbReference type="ChEBI" id="CHEBI:58717"/>
        <dbReference type="ChEBI" id="CHEBI:143103"/>
        <dbReference type="EC" id="3.4.13.23"/>
    </reaction>
    <physiologicalReaction direction="left-to-right" evidence="6">
        <dbReference type="Rhea" id="RHEA:60445"/>
    </physiologicalReaction>
</comment>
<evidence type="ECO:0000256" key="12">
    <source>
        <dbReference type="ARBA" id="ARBA00045966"/>
    </source>
</evidence>
<keyword evidence="3" id="KW-0031">Aminopeptidase</keyword>
<dbReference type="CDD" id="cd00433">
    <property type="entry name" value="Peptidase_M17"/>
    <property type="match status" value="1"/>
</dbReference>
<accession>A0A6A4J4S5</accession>
<comment type="similarity">
    <text evidence="1">Belongs to the peptidase M17 family.</text>
</comment>
<dbReference type="InterPro" id="IPR008283">
    <property type="entry name" value="Peptidase_M17_N"/>
</dbReference>
<dbReference type="GO" id="GO:0006508">
    <property type="term" value="P:proteolysis"/>
    <property type="evidence" value="ECO:0007669"/>
    <property type="project" value="UniProtKB-KW"/>
</dbReference>
<protein>
    <recommendedName>
        <fullName evidence="2">Cytosol aminopeptidase</fullName>
        <ecNumber evidence="7">3.4.13.23</ecNumber>
    </recommendedName>
    <alternativeName>
        <fullName evidence="10">Cysteinylglycine-S-conjugate dipeptidase</fullName>
    </alternativeName>
    <alternativeName>
        <fullName evidence="11">Leucine aminopeptidase 3</fullName>
    </alternativeName>
    <alternativeName>
        <fullName evidence="9">Proline aminopeptidase</fullName>
    </alternativeName>
    <alternativeName>
        <fullName evidence="8">Prolyl aminopeptidase</fullName>
    </alternativeName>
</protein>
<evidence type="ECO:0000256" key="8">
    <source>
        <dbReference type="ARBA" id="ARBA00029605"/>
    </source>
</evidence>
<dbReference type="PANTHER" id="PTHR11963">
    <property type="entry name" value="LEUCINE AMINOPEPTIDASE-RELATED"/>
    <property type="match status" value="1"/>
</dbReference>
<keyword evidence="4" id="KW-0645">Protease</keyword>
<evidence type="ECO:0000256" key="4">
    <source>
        <dbReference type="ARBA" id="ARBA00022670"/>
    </source>
</evidence>
<dbReference type="GO" id="GO:0005737">
    <property type="term" value="C:cytoplasm"/>
    <property type="evidence" value="ECO:0007669"/>
    <property type="project" value="InterPro"/>
</dbReference>
<keyword evidence="5" id="KW-0378">Hydrolase</keyword>
<dbReference type="Gene3D" id="3.40.220.10">
    <property type="entry name" value="Leucine Aminopeptidase, subunit E, domain 1"/>
    <property type="match status" value="1"/>
</dbReference>
<dbReference type="GO" id="GO:0030145">
    <property type="term" value="F:manganese ion binding"/>
    <property type="evidence" value="ECO:0007669"/>
    <property type="project" value="InterPro"/>
</dbReference>
<comment type="catalytic activity">
    <reaction evidence="14">
        <text>L-cysteinylglycine + H2O = L-cysteine + glycine</text>
        <dbReference type="Rhea" id="RHEA:28783"/>
        <dbReference type="ChEBI" id="CHEBI:15377"/>
        <dbReference type="ChEBI" id="CHEBI:35235"/>
        <dbReference type="ChEBI" id="CHEBI:57305"/>
        <dbReference type="ChEBI" id="CHEBI:61694"/>
    </reaction>
    <physiologicalReaction direction="left-to-right" evidence="14">
        <dbReference type="Rhea" id="RHEA:28784"/>
    </physiologicalReaction>
</comment>
<evidence type="ECO:0000313" key="19">
    <source>
        <dbReference type="Proteomes" id="UP000466442"/>
    </source>
</evidence>
<name>A0A6A4J4S5_APOLU</name>
<feature type="domain" description="Cytosol aminopeptidase" evidence="15">
    <location>
        <begin position="196"/>
        <end position="506"/>
    </location>
</feature>
<evidence type="ECO:0000256" key="1">
    <source>
        <dbReference type="ARBA" id="ARBA00009528"/>
    </source>
</evidence>
<dbReference type="PRINTS" id="PR00481">
    <property type="entry name" value="LAMNOPPTDASE"/>
</dbReference>
<dbReference type="EC" id="3.4.13.23" evidence="7"/>
<dbReference type="OrthoDB" id="412814at2759"/>
<evidence type="ECO:0000259" key="15">
    <source>
        <dbReference type="Pfam" id="PF00883"/>
    </source>
</evidence>
<evidence type="ECO:0000256" key="5">
    <source>
        <dbReference type="ARBA" id="ARBA00022801"/>
    </source>
</evidence>
<evidence type="ECO:0000256" key="13">
    <source>
        <dbReference type="ARBA" id="ARBA00047881"/>
    </source>
</evidence>
<evidence type="ECO:0000256" key="14">
    <source>
        <dbReference type="ARBA" id="ARBA00049107"/>
    </source>
</evidence>
<dbReference type="InterPro" id="IPR043472">
    <property type="entry name" value="Macro_dom-like"/>
</dbReference>
<dbReference type="PANTHER" id="PTHR11963:SF16">
    <property type="entry name" value="CYTOSOL AMINOPEPTIDASE"/>
    <property type="match status" value="1"/>
</dbReference>
<dbReference type="Pfam" id="PF02789">
    <property type="entry name" value="Peptidase_M17_N"/>
    <property type="match status" value="1"/>
</dbReference>
<keyword evidence="19" id="KW-1185">Reference proteome</keyword>
<dbReference type="Gene3D" id="3.40.630.10">
    <property type="entry name" value="Zn peptidases"/>
    <property type="match status" value="1"/>
</dbReference>
<dbReference type="Pfam" id="PF00883">
    <property type="entry name" value="Peptidase_M17"/>
    <property type="match status" value="1"/>
</dbReference>
<dbReference type="EMBL" id="WIXP02000015">
    <property type="protein sequence ID" value="KAF6198737.1"/>
    <property type="molecule type" value="Genomic_DNA"/>
</dbReference>
<comment type="caution">
    <text evidence="17">The sequence shown here is derived from an EMBL/GenBank/DDBJ whole genome shotgun (WGS) entry which is preliminary data.</text>
</comment>
<reference evidence="17" key="1">
    <citation type="journal article" date="2021" name="Mol. Ecol. Resour.">
        <title>Apolygus lucorum genome provides insights into omnivorousness and mesophyll feeding.</title>
        <authorList>
            <person name="Liu Y."/>
            <person name="Liu H."/>
            <person name="Wang H."/>
            <person name="Huang T."/>
            <person name="Liu B."/>
            <person name="Yang B."/>
            <person name="Yin L."/>
            <person name="Li B."/>
            <person name="Zhang Y."/>
            <person name="Zhang S."/>
            <person name="Jiang F."/>
            <person name="Zhang X."/>
            <person name="Ren Y."/>
            <person name="Wang B."/>
            <person name="Wang S."/>
            <person name="Lu Y."/>
            <person name="Wu K."/>
            <person name="Fan W."/>
            <person name="Wang G."/>
        </authorList>
    </citation>
    <scope>NUCLEOTIDE SEQUENCE</scope>
    <source>
        <strain evidence="17">12Hb</strain>
    </source>
</reference>
<evidence type="ECO:0000256" key="10">
    <source>
        <dbReference type="ARBA" id="ARBA00030997"/>
    </source>
</evidence>
<dbReference type="Proteomes" id="UP000466442">
    <property type="component" value="Unassembled WGS sequence"/>
</dbReference>
<proteinExistence type="inferred from homology"/>
<dbReference type="GO" id="GO:0070006">
    <property type="term" value="F:metalloaminopeptidase activity"/>
    <property type="evidence" value="ECO:0007669"/>
    <property type="project" value="InterPro"/>
</dbReference>
<dbReference type="InterPro" id="IPR000819">
    <property type="entry name" value="Peptidase_M17_C"/>
</dbReference>
<organism evidence="17 19">
    <name type="scientific">Apolygus lucorum</name>
    <name type="common">Small green plant bug</name>
    <name type="synonym">Lygocoris lucorum</name>
    <dbReference type="NCBI Taxonomy" id="248454"/>
    <lineage>
        <taxon>Eukaryota</taxon>
        <taxon>Metazoa</taxon>
        <taxon>Ecdysozoa</taxon>
        <taxon>Arthropoda</taxon>
        <taxon>Hexapoda</taxon>
        <taxon>Insecta</taxon>
        <taxon>Pterygota</taxon>
        <taxon>Neoptera</taxon>
        <taxon>Paraneoptera</taxon>
        <taxon>Hemiptera</taxon>
        <taxon>Heteroptera</taxon>
        <taxon>Panheteroptera</taxon>
        <taxon>Cimicomorpha</taxon>
        <taxon>Miridae</taxon>
        <taxon>Mirini</taxon>
        <taxon>Apolygus</taxon>
    </lineage>
</organism>
<evidence type="ECO:0000256" key="2">
    <source>
        <dbReference type="ARBA" id="ARBA00014190"/>
    </source>
</evidence>
<evidence type="ECO:0000256" key="7">
    <source>
        <dbReference type="ARBA" id="ARBA00023625"/>
    </source>
</evidence>
<dbReference type="AlphaFoldDB" id="A0A6A4J4S5"/>
<evidence type="ECO:0000313" key="18">
    <source>
        <dbReference type="EMBL" id="KAF6198813.1"/>
    </source>
</evidence>
<evidence type="ECO:0000256" key="9">
    <source>
        <dbReference type="ARBA" id="ARBA00030930"/>
    </source>
</evidence>